<evidence type="ECO:0000313" key="1">
    <source>
        <dbReference type="EMBL" id="OQM77164.1"/>
    </source>
</evidence>
<sequence length="67" mass="7457">MTQLKQAADRAAKANAPIAEVPKDCYLTVMEELFGDPSYKGFVLQDKKRLPARFFARVCGVPTARLI</sequence>
<dbReference type="STRING" id="1873176.BFN67_10280"/>
<dbReference type="AlphaFoldDB" id="A0A1V8RVM6"/>
<evidence type="ECO:0000313" key="2">
    <source>
        <dbReference type="Proteomes" id="UP000191905"/>
    </source>
</evidence>
<dbReference type="RefSeq" id="WP_080917997.1">
    <property type="nucleotide sequence ID" value="NZ_MDET01000002.1"/>
</dbReference>
<name>A0A1V8RVM6_9HYPH</name>
<protein>
    <submittedName>
        <fullName evidence="1">Uncharacterized protein</fullName>
    </submittedName>
</protein>
<keyword evidence="2" id="KW-1185">Reference proteome</keyword>
<comment type="caution">
    <text evidence="1">The sequence shown here is derived from an EMBL/GenBank/DDBJ whole genome shotgun (WGS) entry which is preliminary data.</text>
</comment>
<reference evidence="1 2" key="1">
    <citation type="journal article" date="2016" name="Int. J. Syst. Evol. Microbiol.">
        <title>Pseudaminobacter manganicus sp. nov., isolated from sludge of a manganese mine.</title>
        <authorList>
            <person name="Li J."/>
            <person name="Huang J."/>
            <person name="Liao S."/>
            <person name="Wang G."/>
        </authorList>
    </citation>
    <scope>NUCLEOTIDE SEQUENCE [LARGE SCALE GENOMIC DNA]</scope>
    <source>
        <strain evidence="1 2">JH-7</strain>
    </source>
</reference>
<dbReference type="EMBL" id="MDET01000002">
    <property type="protein sequence ID" value="OQM77164.1"/>
    <property type="molecule type" value="Genomic_DNA"/>
</dbReference>
<dbReference type="Proteomes" id="UP000191905">
    <property type="component" value="Unassembled WGS sequence"/>
</dbReference>
<proteinExistence type="predicted"/>
<organism evidence="1 2">
    <name type="scientific">Manganibacter manganicus</name>
    <dbReference type="NCBI Taxonomy" id="1873176"/>
    <lineage>
        <taxon>Bacteria</taxon>
        <taxon>Pseudomonadati</taxon>
        <taxon>Pseudomonadota</taxon>
        <taxon>Alphaproteobacteria</taxon>
        <taxon>Hyphomicrobiales</taxon>
        <taxon>Phyllobacteriaceae</taxon>
        <taxon>Manganibacter</taxon>
    </lineage>
</organism>
<gene>
    <name evidence="1" type="ORF">BFN67_10280</name>
</gene>
<accession>A0A1V8RVM6</accession>